<accession>A0ABQ8TW49</accession>
<organism evidence="1 2">
    <name type="scientific">Periplaneta americana</name>
    <name type="common">American cockroach</name>
    <name type="synonym">Blatta americana</name>
    <dbReference type="NCBI Taxonomy" id="6978"/>
    <lineage>
        <taxon>Eukaryota</taxon>
        <taxon>Metazoa</taxon>
        <taxon>Ecdysozoa</taxon>
        <taxon>Arthropoda</taxon>
        <taxon>Hexapoda</taxon>
        <taxon>Insecta</taxon>
        <taxon>Pterygota</taxon>
        <taxon>Neoptera</taxon>
        <taxon>Polyneoptera</taxon>
        <taxon>Dictyoptera</taxon>
        <taxon>Blattodea</taxon>
        <taxon>Blattoidea</taxon>
        <taxon>Blattidae</taxon>
        <taxon>Blattinae</taxon>
        <taxon>Periplaneta</taxon>
    </lineage>
</organism>
<evidence type="ECO:0000313" key="2">
    <source>
        <dbReference type="Proteomes" id="UP001148838"/>
    </source>
</evidence>
<evidence type="ECO:0000313" key="1">
    <source>
        <dbReference type="EMBL" id="KAJ4450956.1"/>
    </source>
</evidence>
<proteinExistence type="predicted"/>
<comment type="caution">
    <text evidence="1">The sequence shown here is derived from an EMBL/GenBank/DDBJ whole genome shotgun (WGS) entry which is preliminary data.</text>
</comment>
<name>A0ABQ8TW49_PERAM</name>
<protein>
    <submittedName>
        <fullName evidence="1">Uncharacterized protein</fullName>
    </submittedName>
</protein>
<dbReference type="EMBL" id="JAJSOF020000001">
    <property type="protein sequence ID" value="KAJ4450956.1"/>
    <property type="molecule type" value="Genomic_DNA"/>
</dbReference>
<gene>
    <name evidence="1" type="ORF">ANN_02391</name>
</gene>
<keyword evidence="2" id="KW-1185">Reference proteome</keyword>
<dbReference type="Proteomes" id="UP001148838">
    <property type="component" value="Unassembled WGS sequence"/>
</dbReference>
<reference evidence="1 2" key="1">
    <citation type="journal article" date="2022" name="Allergy">
        <title>Genome assembly and annotation of Periplaneta americana reveal a comprehensive cockroach allergen profile.</title>
        <authorList>
            <person name="Wang L."/>
            <person name="Xiong Q."/>
            <person name="Saelim N."/>
            <person name="Wang L."/>
            <person name="Nong W."/>
            <person name="Wan A.T."/>
            <person name="Shi M."/>
            <person name="Liu X."/>
            <person name="Cao Q."/>
            <person name="Hui J.H.L."/>
            <person name="Sookrung N."/>
            <person name="Leung T.F."/>
            <person name="Tungtrongchitr A."/>
            <person name="Tsui S.K.W."/>
        </authorList>
    </citation>
    <scope>NUCLEOTIDE SEQUENCE [LARGE SCALE GENOMIC DNA]</scope>
    <source>
        <strain evidence="1">PWHHKU_190912</strain>
    </source>
</reference>
<sequence length="149" mass="17265">MSRESRSRHGCRTAVSTLQVSLTIRELQNSAYNRFRFDLLENIRQGRATDRIFNFQPVTPYVLPITKMARVVSLTRQHKFQVLAGSTGFLLPALLIDHTPLPVNLEELNNRIRAAVARVDRDMLQRVWQELDYRVDVCRVTRGGHIEHL</sequence>